<gene>
    <name evidence="2" type="ORF">SAMN02745120_0438</name>
</gene>
<dbReference type="Pfam" id="PF01584">
    <property type="entry name" value="CheW"/>
    <property type="match status" value="1"/>
</dbReference>
<evidence type="ECO:0000313" key="2">
    <source>
        <dbReference type="EMBL" id="SKB26751.1"/>
    </source>
</evidence>
<dbReference type="AlphaFoldDB" id="A0A1T4ZVF5"/>
<dbReference type="PANTHER" id="PTHR22617:SF23">
    <property type="entry name" value="CHEMOTAXIS PROTEIN CHEW"/>
    <property type="match status" value="1"/>
</dbReference>
<evidence type="ECO:0000259" key="1">
    <source>
        <dbReference type="PROSITE" id="PS50851"/>
    </source>
</evidence>
<dbReference type="PROSITE" id="PS50851">
    <property type="entry name" value="CHEW"/>
    <property type="match status" value="1"/>
</dbReference>
<dbReference type="InterPro" id="IPR039315">
    <property type="entry name" value="CheW"/>
</dbReference>
<dbReference type="OrthoDB" id="9794382at2"/>
<organism evidence="2 3">
    <name type="scientific">Acetoanaerobium noterae</name>
    <dbReference type="NCBI Taxonomy" id="745369"/>
    <lineage>
        <taxon>Bacteria</taxon>
        <taxon>Bacillati</taxon>
        <taxon>Bacillota</taxon>
        <taxon>Clostridia</taxon>
        <taxon>Peptostreptococcales</taxon>
        <taxon>Filifactoraceae</taxon>
        <taxon>Acetoanaerobium</taxon>
    </lineage>
</organism>
<evidence type="ECO:0000313" key="3">
    <source>
        <dbReference type="Proteomes" id="UP000243406"/>
    </source>
</evidence>
<protein>
    <submittedName>
        <fullName evidence="2">Purine-binding chemotaxis protein CheW</fullName>
    </submittedName>
</protein>
<dbReference type="Gene3D" id="2.30.30.40">
    <property type="entry name" value="SH3 Domains"/>
    <property type="match status" value="1"/>
</dbReference>
<dbReference type="EMBL" id="FUYN01000001">
    <property type="protein sequence ID" value="SKB26751.1"/>
    <property type="molecule type" value="Genomic_DNA"/>
</dbReference>
<dbReference type="GO" id="GO:0006935">
    <property type="term" value="P:chemotaxis"/>
    <property type="evidence" value="ECO:0007669"/>
    <property type="project" value="InterPro"/>
</dbReference>
<reference evidence="3" key="1">
    <citation type="submission" date="2017-02" db="EMBL/GenBank/DDBJ databases">
        <authorList>
            <person name="Varghese N."/>
            <person name="Submissions S."/>
        </authorList>
    </citation>
    <scope>NUCLEOTIDE SEQUENCE [LARGE SCALE GENOMIC DNA]</scope>
    <source>
        <strain evidence="3">ATCC 35199</strain>
    </source>
</reference>
<keyword evidence="3" id="KW-1185">Reference proteome</keyword>
<dbReference type="RefSeq" id="WP_079588424.1">
    <property type="nucleotide sequence ID" value="NZ_CP154629.1"/>
</dbReference>
<dbReference type="InterPro" id="IPR036061">
    <property type="entry name" value="CheW-like_dom_sf"/>
</dbReference>
<feature type="domain" description="CheW-like" evidence="1">
    <location>
        <begin position="3"/>
        <end position="139"/>
    </location>
</feature>
<dbReference type="InterPro" id="IPR002545">
    <property type="entry name" value="CheW-lke_dom"/>
</dbReference>
<proteinExistence type="predicted"/>
<dbReference type="GO" id="GO:0007165">
    <property type="term" value="P:signal transduction"/>
    <property type="evidence" value="ECO:0007669"/>
    <property type="project" value="InterPro"/>
</dbReference>
<dbReference type="PANTHER" id="PTHR22617">
    <property type="entry name" value="CHEMOTAXIS SENSOR HISTIDINE KINASE-RELATED"/>
    <property type="match status" value="1"/>
</dbReference>
<dbReference type="Proteomes" id="UP000243406">
    <property type="component" value="Unassembled WGS sequence"/>
</dbReference>
<dbReference type="GO" id="GO:0005829">
    <property type="term" value="C:cytosol"/>
    <property type="evidence" value="ECO:0007669"/>
    <property type="project" value="TreeGrafter"/>
</dbReference>
<name>A0A1T4ZVF5_9FIRM</name>
<dbReference type="SMART" id="SM00260">
    <property type="entry name" value="CheW"/>
    <property type="match status" value="1"/>
</dbReference>
<sequence length="139" mass="15962">MNDNQFVIFRLADEYYGIKIENVETIERIMEITRVPKTQNYIKGVINLRGEIVPIIDLRDRLGLPSKDYDSETRIIVNKKQDLMIGYIVDSASEVKDIPPSAISYGTFEENLSETFVKGIGKVENQMIILLDVDKIIEH</sequence>
<dbReference type="SUPFAM" id="SSF50341">
    <property type="entry name" value="CheW-like"/>
    <property type="match status" value="1"/>
</dbReference>
<dbReference type="Gene3D" id="2.40.50.180">
    <property type="entry name" value="CheA-289, Domain 4"/>
    <property type="match status" value="1"/>
</dbReference>
<accession>A0A1T4ZVF5</accession>